<comment type="caution">
    <text evidence="1">The sequence shown here is derived from an EMBL/GenBank/DDBJ whole genome shotgun (WGS) entry which is preliminary data.</text>
</comment>
<dbReference type="OrthoDB" id="10685491at2759"/>
<dbReference type="Proteomes" id="UP000596742">
    <property type="component" value="Unassembled WGS sequence"/>
</dbReference>
<reference evidence="1" key="1">
    <citation type="submission" date="2018-11" db="EMBL/GenBank/DDBJ databases">
        <authorList>
            <person name="Alioto T."/>
            <person name="Alioto T."/>
        </authorList>
    </citation>
    <scope>NUCLEOTIDE SEQUENCE</scope>
</reference>
<organism evidence="1 2">
    <name type="scientific">Mytilus galloprovincialis</name>
    <name type="common">Mediterranean mussel</name>
    <dbReference type="NCBI Taxonomy" id="29158"/>
    <lineage>
        <taxon>Eukaryota</taxon>
        <taxon>Metazoa</taxon>
        <taxon>Spiralia</taxon>
        <taxon>Lophotrochozoa</taxon>
        <taxon>Mollusca</taxon>
        <taxon>Bivalvia</taxon>
        <taxon>Autobranchia</taxon>
        <taxon>Pteriomorphia</taxon>
        <taxon>Mytilida</taxon>
        <taxon>Mytiloidea</taxon>
        <taxon>Mytilidae</taxon>
        <taxon>Mytilinae</taxon>
        <taxon>Mytilus</taxon>
    </lineage>
</organism>
<evidence type="ECO:0000313" key="2">
    <source>
        <dbReference type="Proteomes" id="UP000596742"/>
    </source>
</evidence>
<sequence length="509" mass="57879">MRICKLEVYALTANITRSLGETSTKQIKHFSSRIITRKVSPLRQTFVVTPYQKDRKIETDSKLVLIVLICFFSTIHCTRICYSCTNLQENEKCLHAVQCQNDEVCFTQKYQTSENVIRYDVGCTYPEICRKDLTGNLVGRRSDHSHMMCQKCCNGSHVCNDELTCDNSLIVPKQNCLSCSEVKSPALCTNITVCHEHEACFLHKFKTEDNQENFDLGCKDKSLCLHASTSNGFGRRSSPGRHLVCENCCSGSDSCNRDLLCGHHMQEGPNSTCTLNSECESNLVCLSSRCQCLSSDYFWNGFVCMTRKSINEECEESRQCKLSLQCRNKKCQCIESNYWTGSTCAERKSLNGTCATLMECRDTLFCVHSICRCDYYIGETWDGYSCGTVDNLGGSDKDVNIRIGKPGTAFNMMGLIWKARNITLKTKNSLFNSNVKIILFMELEAWETTINLLHKLQVFITSASGASLTYRPEKISNKDLWEKQPIPVDEELKKEKWRWIGHHTEEAKN</sequence>
<name>A0A8B6C450_MYTGA</name>
<proteinExistence type="predicted"/>
<accession>A0A8B6C450</accession>
<dbReference type="AlphaFoldDB" id="A0A8B6C450"/>
<evidence type="ECO:0000313" key="1">
    <source>
        <dbReference type="EMBL" id="VDH99597.1"/>
    </source>
</evidence>
<gene>
    <name evidence="1" type="ORF">MGAL_10B082669</name>
</gene>
<dbReference type="EMBL" id="UYJE01001155">
    <property type="protein sequence ID" value="VDH99597.1"/>
    <property type="molecule type" value="Genomic_DNA"/>
</dbReference>
<keyword evidence="2" id="KW-1185">Reference proteome</keyword>
<evidence type="ECO:0008006" key="3">
    <source>
        <dbReference type="Google" id="ProtNLM"/>
    </source>
</evidence>
<protein>
    <recommendedName>
        <fullName evidence="3">EGF-like domain-containing protein</fullName>
    </recommendedName>
</protein>